<accession>A0ABV3RMX2</accession>
<gene>
    <name evidence="1" type="ORF">AB2B41_11480</name>
</gene>
<keyword evidence="2" id="KW-1185">Reference proteome</keyword>
<dbReference type="RefSeq" id="WP_367877934.1">
    <property type="nucleotide sequence ID" value="NZ_JBFNXX010000007.1"/>
</dbReference>
<dbReference type="Proteomes" id="UP001556098">
    <property type="component" value="Unassembled WGS sequence"/>
</dbReference>
<reference evidence="1 2" key="1">
    <citation type="submission" date="2024-07" db="EMBL/GenBank/DDBJ databases">
        <title>Marimonas sp.nov., isolated from tidal-flat sediment.</title>
        <authorList>
            <person name="Jayan J.N."/>
            <person name="Lee S.S."/>
        </authorList>
    </citation>
    <scope>NUCLEOTIDE SEQUENCE [LARGE SCALE GENOMIC DNA]</scope>
    <source>
        <strain evidence="1 2">MJW-29</strain>
    </source>
</reference>
<organism evidence="1 2">
    <name type="scientific">Sulfitobacter sediminis</name>
    <dbReference type="NCBI Taxonomy" id="3234186"/>
    <lineage>
        <taxon>Bacteria</taxon>
        <taxon>Pseudomonadati</taxon>
        <taxon>Pseudomonadota</taxon>
        <taxon>Alphaproteobacteria</taxon>
        <taxon>Rhodobacterales</taxon>
        <taxon>Roseobacteraceae</taxon>
        <taxon>Sulfitobacter</taxon>
    </lineage>
</organism>
<evidence type="ECO:0000313" key="1">
    <source>
        <dbReference type="EMBL" id="MEW9920231.1"/>
    </source>
</evidence>
<dbReference type="EMBL" id="JBFNXX010000007">
    <property type="protein sequence ID" value="MEW9920231.1"/>
    <property type="molecule type" value="Genomic_DNA"/>
</dbReference>
<evidence type="ECO:0000313" key="2">
    <source>
        <dbReference type="Proteomes" id="UP001556098"/>
    </source>
</evidence>
<protein>
    <recommendedName>
        <fullName evidence="3">Transposase</fullName>
    </recommendedName>
</protein>
<proteinExistence type="predicted"/>
<name>A0ABV3RMX2_9RHOB</name>
<comment type="caution">
    <text evidence="1">The sequence shown here is derived from an EMBL/GenBank/DDBJ whole genome shotgun (WGS) entry which is preliminary data.</text>
</comment>
<evidence type="ECO:0008006" key="3">
    <source>
        <dbReference type="Google" id="ProtNLM"/>
    </source>
</evidence>
<sequence>MAAASPVLGFRSIDRFGRNPKKRLKPSNLLQKTRLAAKLEVFFTQTFFETGDNFHACNG</sequence>